<comment type="caution">
    <text evidence="13">The sequence shown here is derived from an EMBL/GenBank/DDBJ whole genome shotgun (WGS) entry which is preliminary data.</text>
</comment>
<feature type="coiled-coil region" evidence="11">
    <location>
        <begin position="584"/>
        <end position="692"/>
    </location>
</feature>
<keyword evidence="2" id="KW-0963">Cytoplasm</keyword>
<evidence type="ECO:0000256" key="1">
    <source>
        <dbReference type="ARBA" id="ARBA00004245"/>
    </source>
</evidence>
<evidence type="ECO:0000256" key="5">
    <source>
        <dbReference type="ARBA" id="ARBA00022840"/>
    </source>
</evidence>
<evidence type="ECO:0000256" key="11">
    <source>
        <dbReference type="SAM" id="Coils"/>
    </source>
</evidence>
<sequence length="745" mass="85557">MEPSYDLSQDNTLVLCRFRPHNDFEREFSSKEIVEIAQDSQSVTIFQTKEKGEPLSFPFDYVFDENDTQSTVYEKAARPIVDGVMEGVNGTIFAYGQTSGGKTYTMTGPNFEDPVDMGLIPRMITNVFYQIENSLEHLEFTVRVSYSEIYMEKIRDLLAPEHDNLKIRENKIMGVYVEGITESYTSTGDEVFEWMKYGTKNRTVGANNMNMKSSRSHAIFSMTVSQTNKLDYTTRIAKLHMVDLAGSEKVSKTGAEGLRLEEAKLINKSLTTLGIVITALTESKKSHVPYRSSKLTRLLQQSLGGNGKMSLIICCSPSLYNEQETISSLRFGARAKLIKNTPKVNREYTLAELKLLLAQAREEIRRKDKRIKVLEDLLRQAGIAIPEMVDLDESDFEDEYRDGAYADVIQELEDLRSRLSEEVENSLKLKEDVKEAQTESEEYKSVYSVMEQHIKYMDSQIKNFENSQKEKEDLIEKLTVGKESYEAELSAITTKMLEQEQKLNEREVEIEILKNKLKNMKGDVVQQQRTEEDQRNEVKKEIYRKYTVSHQLPPIKESTIESVSDEVYDEQKWREEKRKMIRDLQKRISQVVDLELALEEARENYATLELTMSEGERALKKKTDVLERNLEQLTLMYHQLASQKSALSVDKQVAERKSQRLQEKIRILEDQLKKANVELDKCQREIKYLTETFEKTSKLSMLGSSGGLGAIVPSGRIRKSIKGGVGSFKPQIPEVTRNYSVSINM</sequence>
<organism evidence="13 14">
    <name type="scientific">Blepharisma stoltei</name>
    <dbReference type="NCBI Taxonomy" id="1481888"/>
    <lineage>
        <taxon>Eukaryota</taxon>
        <taxon>Sar</taxon>
        <taxon>Alveolata</taxon>
        <taxon>Ciliophora</taxon>
        <taxon>Postciliodesmatophora</taxon>
        <taxon>Heterotrichea</taxon>
        <taxon>Heterotrichida</taxon>
        <taxon>Blepharismidae</taxon>
        <taxon>Blepharisma</taxon>
    </lineage>
</organism>
<keyword evidence="6 11" id="KW-0175">Coiled coil</keyword>
<dbReference type="PANTHER" id="PTHR47968">
    <property type="entry name" value="CENTROMERE PROTEIN E"/>
    <property type="match status" value="1"/>
</dbReference>
<feature type="coiled-coil region" evidence="11">
    <location>
        <begin position="405"/>
        <end position="530"/>
    </location>
</feature>
<keyword evidence="3 10" id="KW-0493">Microtubule</keyword>
<dbReference type="AlphaFoldDB" id="A0AAU9I7B3"/>
<gene>
    <name evidence="13" type="ORF">BSTOLATCC_MIC381</name>
</gene>
<dbReference type="GO" id="GO:0008017">
    <property type="term" value="F:microtubule binding"/>
    <property type="evidence" value="ECO:0007669"/>
    <property type="project" value="InterPro"/>
</dbReference>
<evidence type="ECO:0000256" key="3">
    <source>
        <dbReference type="ARBA" id="ARBA00022701"/>
    </source>
</evidence>
<dbReference type="GO" id="GO:0007018">
    <property type="term" value="P:microtubule-based movement"/>
    <property type="evidence" value="ECO:0007669"/>
    <property type="project" value="InterPro"/>
</dbReference>
<dbReference type="InterPro" id="IPR036961">
    <property type="entry name" value="Kinesin_motor_dom_sf"/>
</dbReference>
<name>A0AAU9I7B3_9CILI</name>
<dbReference type="InterPro" id="IPR027640">
    <property type="entry name" value="Kinesin-like_fam"/>
</dbReference>
<dbReference type="SMART" id="SM00129">
    <property type="entry name" value="KISc"/>
    <property type="match status" value="1"/>
</dbReference>
<evidence type="ECO:0000256" key="4">
    <source>
        <dbReference type="ARBA" id="ARBA00022741"/>
    </source>
</evidence>
<dbReference type="Pfam" id="PF00225">
    <property type="entry name" value="Kinesin"/>
    <property type="match status" value="1"/>
</dbReference>
<evidence type="ECO:0000256" key="10">
    <source>
        <dbReference type="RuleBase" id="RU000394"/>
    </source>
</evidence>
<dbReference type="GO" id="GO:0005524">
    <property type="term" value="F:ATP binding"/>
    <property type="evidence" value="ECO:0007669"/>
    <property type="project" value="UniProtKB-UniRule"/>
</dbReference>
<dbReference type="Gene3D" id="3.40.850.10">
    <property type="entry name" value="Kinesin motor domain"/>
    <property type="match status" value="1"/>
</dbReference>
<evidence type="ECO:0000259" key="12">
    <source>
        <dbReference type="PROSITE" id="PS50067"/>
    </source>
</evidence>
<dbReference type="PANTHER" id="PTHR47968:SF75">
    <property type="entry name" value="CENTROMERE-ASSOCIATED PROTEIN E"/>
    <property type="match status" value="1"/>
</dbReference>
<feature type="domain" description="Kinesin motor" evidence="12">
    <location>
        <begin position="11"/>
        <end position="338"/>
    </location>
</feature>
<keyword evidence="4 9" id="KW-0547">Nucleotide-binding</keyword>
<keyword evidence="8" id="KW-0206">Cytoskeleton</keyword>
<dbReference type="PROSITE" id="PS50067">
    <property type="entry name" value="KINESIN_MOTOR_2"/>
    <property type="match status" value="1"/>
</dbReference>
<evidence type="ECO:0000256" key="7">
    <source>
        <dbReference type="ARBA" id="ARBA00023175"/>
    </source>
</evidence>
<dbReference type="PRINTS" id="PR00380">
    <property type="entry name" value="KINESINHEAVY"/>
</dbReference>
<keyword evidence="14" id="KW-1185">Reference proteome</keyword>
<proteinExistence type="inferred from homology"/>
<evidence type="ECO:0000256" key="9">
    <source>
        <dbReference type="PROSITE-ProRule" id="PRU00283"/>
    </source>
</evidence>
<keyword evidence="7 9" id="KW-0505">Motor protein</keyword>
<dbReference type="EMBL" id="CAJZBQ010000001">
    <property type="protein sequence ID" value="CAG9310172.1"/>
    <property type="molecule type" value="Genomic_DNA"/>
</dbReference>
<comment type="similarity">
    <text evidence="9 10">Belongs to the TRAFAC class myosin-kinesin ATPase superfamily. Kinesin family.</text>
</comment>
<dbReference type="InterPro" id="IPR027417">
    <property type="entry name" value="P-loop_NTPase"/>
</dbReference>
<evidence type="ECO:0000256" key="8">
    <source>
        <dbReference type="ARBA" id="ARBA00023212"/>
    </source>
</evidence>
<dbReference type="CDD" id="cd01369">
    <property type="entry name" value="KISc_KHC_KIF5"/>
    <property type="match status" value="1"/>
</dbReference>
<reference evidence="13" key="1">
    <citation type="submission" date="2021-09" db="EMBL/GenBank/DDBJ databases">
        <authorList>
            <consortium name="AG Swart"/>
            <person name="Singh M."/>
            <person name="Singh A."/>
            <person name="Seah K."/>
            <person name="Emmerich C."/>
        </authorList>
    </citation>
    <scope>NUCLEOTIDE SEQUENCE</scope>
    <source>
        <strain evidence="13">ATCC30299</strain>
    </source>
</reference>
<dbReference type="GO" id="GO:0005874">
    <property type="term" value="C:microtubule"/>
    <property type="evidence" value="ECO:0007669"/>
    <property type="project" value="UniProtKB-KW"/>
</dbReference>
<dbReference type="InterPro" id="IPR059182">
    <property type="entry name" value="Khc_C"/>
</dbReference>
<comment type="subcellular location">
    <subcellularLocation>
        <location evidence="1">Cytoplasm</location>
        <location evidence="1">Cytoskeleton</location>
    </subcellularLocation>
</comment>
<protein>
    <recommendedName>
        <fullName evidence="10">Kinesin-like protein</fullName>
    </recommendedName>
</protein>
<keyword evidence="5 9" id="KW-0067">ATP-binding</keyword>
<evidence type="ECO:0000256" key="2">
    <source>
        <dbReference type="ARBA" id="ARBA00022490"/>
    </source>
</evidence>
<dbReference type="InterPro" id="IPR001752">
    <property type="entry name" value="Kinesin_motor_dom"/>
</dbReference>
<accession>A0AAU9I7B3</accession>
<evidence type="ECO:0000313" key="14">
    <source>
        <dbReference type="Proteomes" id="UP001162131"/>
    </source>
</evidence>
<evidence type="ECO:0000256" key="6">
    <source>
        <dbReference type="ARBA" id="ARBA00023054"/>
    </source>
</evidence>
<dbReference type="GO" id="GO:0003777">
    <property type="term" value="F:microtubule motor activity"/>
    <property type="evidence" value="ECO:0007669"/>
    <property type="project" value="InterPro"/>
</dbReference>
<feature type="binding site" evidence="9">
    <location>
        <begin position="96"/>
        <end position="103"/>
    </location>
    <ligand>
        <name>ATP</name>
        <dbReference type="ChEBI" id="CHEBI:30616"/>
    </ligand>
</feature>
<feature type="coiled-coil region" evidence="11">
    <location>
        <begin position="350"/>
        <end position="377"/>
    </location>
</feature>
<dbReference type="PROSITE" id="PS00411">
    <property type="entry name" value="KINESIN_MOTOR_1"/>
    <property type="match status" value="1"/>
</dbReference>
<dbReference type="CDD" id="cd23649">
    <property type="entry name" value="Khc_CBD_cc"/>
    <property type="match status" value="1"/>
</dbReference>
<dbReference type="InterPro" id="IPR019821">
    <property type="entry name" value="Kinesin_motor_CS"/>
</dbReference>
<evidence type="ECO:0000313" key="13">
    <source>
        <dbReference type="EMBL" id="CAG9310172.1"/>
    </source>
</evidence>
<dbReference type="Proteomes" id="UP001162131">
    <property type="component" value="Unassembled WGS sequence"/>
</dbReference>
<dbReference type="SUPFAM" id="SSF52540">
    <property type="entry name" value="P-loop containing nucleoside triphosphate hydrolases"/>
    <property type="match status" value="1"/>
</dbReference>